<dbReference type="Proteomes" id="UP001221009">
    <property type="component" value="Chromosome"/>
</dbReference>
<evidence type="ECO:0000313" key="3">
    <source>
        <dbReference type="EMBL" id="QJE29292.1"/>
    </source>
</evidence>
<dbReference type="GeneID" id="93522548"/>
<keyword evidence="1" id="KW-0812">Transmembrane</keyword>
<keyword evidence="1" id="KW-0472">Membrane</keyword>
<evidence type="ECO:0000313" key="5">
    <source>
        <dbReference type="Proteomes" id="UP000501982"/>
    </source>
</evidence>
<dbReference type="Pfam" id="PF13360">
    <property type="entry name" value="PQQ_2"/>
    <property type="match status" value="3"/>
</dbReference>
<evidence type="ECO:0000256" key="1">
    <source>
        <dbReference type="SAM" id="Phobius"/>
    </source>
</evidence>
<keyword evidence="1" id="KW-1133">Transmembrane helix</keyword>
<dbReference type="InterPro" id="IPR015943">
    <property type="entry name" value="WD40/YVTN_repeat-like_dom_sf"/>
</dbReference>
<dbReference type="EMBL" id="CP120353">
    <property type="protein sequence ID" value="WET62934.1"/>
    <property type="molecule type" value="Genomic_DNA"/>
</dbReference>
<evidence type="ECO:0000313" key="4">
    <source>
        <dbReference type="EMBL" id="WET62934.1"/>
    </source>
</evidence>
<dbReference type="AlphaFoldDB" id="A0A3R6CMS3"/>
<dbReference type="InterPro" id="IPR011047">
    <property type="entry name" value="Quinoprotein_ADH-like_sf"/>
</dbReference>
<feature type="transmembrane region" description="Helical" evidence="1">
    <location>
        <begin position="128"/>
        <end position="152"/>
    </location>
</feature>
<reference evidence="4" key="2">
    <citation type="submission" date="2023-03" db="EMBL/GenBank/DDBJ databases">
        <title>Parabacteroides distasonis, a bacteria resistant against UC.</title>
        <authorList>
            <person name="Dai W."/>
        </authorList>
    </citation>
    <scope>NUCLEOTIDE SEQUENCE</scope>
    <source>
        <strain evidence="4">F1-28</strain>
    </source>
</reference>
<protein>
    <submittedName>
        <fullName evidence="3">PQQ-binding-like beta-propeller repeat protein</fullName>
    </submittedName>
</protein>
<dbReference type="RefSeq" id="WP_005866849.1">
    <property type="nucleotide sequence ID" value="NZ_CAJSZN010000012.1"/>
</dbReference>
<evidence type="ECO:0000259" key="2">
    <source>
        <dbReference type="Pfam" id="PF13360"/>
    </source>
</evidence>
<dbReference type="Gene3D" id="2.40.10.480">
    <property type="match status" value="2"/>
</dbReference>
<dbReference type="InterPro" id="IPR018391">
    <property type="entry name" value="PQQ_b-propeller_rpt"/>
</dbReference>
<feature type="transmembrane region" description="Helical" evidence="1">
    <location>
        <begin position="82"/>
        <end position="102"/>
    </location>
</feature>
<dbReference type="PANTHER" id="PTHR34512">
    <property type="entry name" value="CELL SURFACE PROTEIN"/>
    <property type="match status" value="1"/>
</dbReference>
<feature type="domain" description="Pyrrolo-quinoline quinone repeat" evidence="2">
    <location>
        <begin position="431"/>
        <end position="486"/>
    </location>
</feature>
<dbReference type="SUPFAM" id="SSF50998">
    <property type="entry name" value="Quinoprotein alcohol dehydrogenase-like"/>
    <property type="match status" value="1"/>
</dbReference>
<accession>A0A3R6CMS3</accession>
<name>A0A3R6CMS3_PARDI</name>
<dbReference type="EMBL" id="CP051672">
    <property type="protein sequence ID" value="QJE29292.1"/>
    <property type="molecule type" value="Genomic_DNA"/>
</dbReference>
<proteinExistence type="predicted"/>
<organism evidence="3 5">
    <name type="scientific">Parabacteroides distasonis</name>
    <dbReference type="NCBI Taxonomy" id="823"/>
    <lineage>
        <taxon>Bacteria</taxon>
        <taxon>Pseudomonadati</taxon>
        <taxon>Bacteroidota</taxon>
        <taxon>Bacteroidia</taxon>
        <taxon>Bacteroidales</taxon>
        <taxon>Tannerellaceae</taxon>
        <taxon>Parabacteroides</taxon>
    </lineage>
</organism>
<feature type="transmembrane region" description="Helical" evidence="1">
    <location>
        <begin position="9"/>
        <end position="29"/>
    </location>
</feature>
<dbReference type="Proteomes" id="UP000501982">
    <property type="component" value="Chromosome"/>
</dbReference>
<dbReference type="SMART" id="SM00564">
    <property type="entry name" value="PQQ"/>
    <property type="match status" value="6"/>
</dbReference>
<dbReference type="InterPro" id="IPR002372">
    <property type="entry name" value="PQQ_rpt_dom"/>
</dbReference>
<gene>
    <name evidence="3" type="ORF">HHO38_13670</name>
    <name evidence="4" type="ORF">P2T59_14645</name>
</gene>
<dbReference type="Gene3D" id="2.130.10.10">
    <property type="entry name" value="YVTN repeat-like/Quinoprotein amine dehydrogenase"/>
    <property type="match status" value="1"/>
</dbReference>
<sequence length="598" mass="66058">MNKDIYRNIAAVTAIFIISLSVMLITNYFQVRGVTPLQTEVVETLKLLNDTNPDNPELQEQIRQLDLLARRAYFIQADHLKLGVYILLGMVAVFVVCLRFYFKGEMHIPDKEIDPIDEWMLKSKSRKYITWSMFGLVGVSLFFVFLSSPFLATEKTESVAEETLIAESTQVEPDSEVIEPAIDIEEPMNEVIIDTTNDVTPVEEAFPATSEEPQPVVPKITHNAFRGNYSNGVSAAKGIPVKWDLGSGTNIAWKKEIPRPGHNSPIINGNHVFFTGADEQARELYCYDLTTGEQRWSLAATNIPGSPSVMPKVTEDTGLASSSVATDGNRVCAIFATGDVVCADMDGKQLWAKNLGVPDNHYGFVSSLLIFGNTLFIQYDNNKDPKLIALDVANGNQRWVKNRPGKICWSSPSIAYVNRKPQLILMGNPAITAYDPNSGEQLWQVDCMGGEVCSCPCSIDGVIFGANEYAKLVAINGADGKVLWESSDYLPEVSSPVATKDHLYVATSYGVLAAYDTKTGALAKEHELNVEFYSSPMIVEGKLYLFSNDGKMHIFSTDNEFNLLSSFETGERTMATPAFTDGKIVVRTEKSIYCVAMN</sequence>
<dbReference type="PANTHER" id="PTHR34512:SF30">
    <property type="entry name" value="OUTER MEMBRANE PROTEIN ASSEMBLY FACTOR BAMB"/>
    <property type="match status" value="1"/>
</dbReference>
<feature type="domain" description="Pyrrolo-quinoline quinone repeat" evidence="2">
    <location>
        <begin position="496"/>
        <end position="558"/>
    </location>
</feature>
<reference evidence="3 5" key="1">
    <citation type="submission" date="2020-04" db="EMBL/GenBank/DDBJ databases">
        <title>Complete Genomes and Methylome analysis of CBBP consortium that reverse antibiotic-induced susceptibility to vancomycin-resistant Enterococcus faecium infection.</title>
        <authorList>
            <person name="Fomenkov A."/>
            <person name="Zhang Z."/>
            <person name="Pamer E."/>
            <person name="Roberts R.J."/>
        </authorList>
    </citation>
    <scope>NUCLEOTIDE SEQUENCE [LARGE SCALE GENOMIC DNA]</scope>
    <source>
        <strain evidence="5">CBBP</strain>
        <strain evidence="3">CBBP-1</strain>
    </source>
</reference>
<feature type="domain" description="Pyrrolo-quinoline quinone repeat" evidence="2">
    <location>
        <begin position="250"/>
        <end position="401"/>
    </location>
</feature>